<evidence type="ECO:0000313" key="2">
    <source>
        <dbReference type="EMBL" id="VTJ56063.1"/>
    </source>
</evidence>
<dbReference type="EMBL" id="CABDUW010000061">
    <property type="protein sequence ID" value="VTJ56063.1"/>
    <property type="molecule type" value="Genomic_DNA"/>
</dbReference>
<dbReference type="Proteomes" id="UP000662637">
    <property type="component" value="Unassembled WGS sequence"/>
</dbReference>
<evidence type="ECO:0000313" key="1">
    <source>
        <dbReference type="EMBL" id="KAF7467775.1"/>
    </source>
</evidence>
<organism evidence="2 3">
    <name type="scientific">Marmota monax</name>
    <name type="common">Woodchuck</name>
    <dbReference type="NCBI Taxonomy" id="9995"/>
    <lineage>
        <taxon>Eukaryota</taxon>
        <taxon>Metazoa</taxon>
        <taxon>Chordata</taxon>
        <taxon>Craniata</taxon>
        <taxon>Vertebrata</taxon>
        <taxon>Euteleostomi</taxon>
        <taxon>Mammalia</taxon>
        <taxon>Eutheria</taxon>
        <taxon>Euarchontoglires</taxon>
        <taxon>Glires</taxon>
        <taxon>Rodentia</taxon>
        <taxon>Sciuromorpha</taxon>
        <taxon>Sciuridae</taxon>
        <taxon>Xerinae</taxon>
        <taxon>Marmotini</taxon>
        <taxon>Marmota</taxon>
    </lineage>
</organism>
<protein>
    <submittedName>
        <fullName evidence="2">Uncharacterized protein</fullName>
    </submittedName>
</protein>
<accession>A0A5E4AFA2</accession>
<keyword evidence="3" id="KW-1185">Reference proteome</keyword>
<reference evidence="2 3" key="1">
    <citation type="submission" date="2019-04" db="EMBL/GenBank/DDBJ databases">
        <authorList>
            <person name="Alioto T."/>
            <person name="Alioto T."/>
        </authorList>
    </citation>
    <scope>NUCLEOTIDE SEQUENCE [LARGE SCALE GENOMIC DNA]</scope>
</reference>
<reference evidence="1" key="2">
    <citation type="submission" date="2020-08" db="EMBL/GenBank/DDBJ databases">
        <authorList>
            <person name="Shumante A."/>
            <person name="Zimin A.V."/>
            <person name="Puiu D."/>
            <person name="Salzberg S.L."/>
        </authorList>
    </citation>
    <scope>NUCLEOTIDE SEQUENCE</scope>
    <source>
        <strain evidence="1">WC2-LM</strain>
        <tissue evidence="1">Liver</tissue>
    </source>
</reference>
<dbReference type="EMBL" id="WJEC01007798">
    <property type="protein sequence ID" value="KAF7467775.1"/>
    <property type="molecule type" value="Genomic_DNA"/>
</dbReference>
<sequence>MDLNYLCRAPQEPQEEGNATPLTGDKLIFRVVTHRAGGNQLKPTWLGSKLTVPPRSQVTKGIYFPWLLLFNPHNHCCGLSVSSFFMCWKLNPQSHMRMVLREWKINQTLVFKGGDLRR</sequence>
<gene>
    <name evidence="1" type="ORF">GHT09_000813</name>
    <name evidence="2" type="ORF">MONAX_5E032521</name>
</gene>
<name>A0A5E4AFA2_MARMO</name>
<dbReference type="AlphaFoldDB" id="A0A5E4AFA2"/>
<proteinExistence type="predicted"/>
<dbReference type="Proteomes" id="UP000335636">
    <property type="component" value="Unassembled WGS sequence"/>
</dbReference>
<evidence type="ECO:0000313" key="3">
    <source>
        <dbReference type="Proteomes" id="UP000335636"/>
    </source>
</evidence>